<reference evidence="1" key="1">
    <citation type="submission" date="2020-05" db="EMBL/GenBank/DDBJ databases">
        <title>Large-scale comparative analyses of tick genomes elucidate their genetic diversity and vector capacities.</title>
        <authorList>
            <person name="Jia N."/>
            <person name="Wang J."/>
            <person name="Shi W."/>
            <person name="Du L."/>
            <person name="Sun Y."/>
            <person name="Zhan W."/>
            <person name="Jiang J."/>
            <person name="Wang Q."/>
            <person name="Zhang B."/>
            <person name="Ji P."/>
            <person name="Sakyi L.B."/>
            <person name="Cui X."/>
            <person name="Yuan T."/>
            <person name="Jiang B."/>
            <person name="Yang W."/>
            <person name="Lam T.T.-Y."/>
            <person name="Chang Q."/>
            <person name="Ding S."/>
            <person name="Wang X."/>
            <person name="Zhu J."/>
            <person name="Ruan X."/>
            <person name="Zhao L."/>
            <person name="Wei J."/>
            <person name="Que T."/>
            <person name="Du C."/>
            <person name="Cheng J."/>
            <person name="Dai P."/>
            <person name="Han X."/>
            <person name="Huang E."/>
            <person name="Gao Y."/>
            <person name="Liu J."/>
            <person name="Shao H."/>
            <person name="Ye R."/>
            <person name="Li L."/>
            <person name="Wei W."/>
            <person name="Wang X."/>
            <person name="Wang C."/>
            <person name="Yang T."/>
            <person name="Huo Q."/>
            <person name="Li W."/>
            <person name="Guo W."/>
            <person name="Chen H."/>
            <person name="Zhou L."/>
            <person name="Ni X."/>
            <person name="Tian J."/>
            <person name="Zhou Y."/>
            <person name="Sheng Y."/>
            <person name="Liu T."/>
            <person name="Pan Y."/>
            <person name="Xia L."/>
            <person name="Li J."/>
            <person name="Zhao F."/>
            <person name="Cao W."/>
        </authorList>
    </citation>
    <scope>NUCLEOTIDE SEQUENCE</scope>
    <source>
        <strain evidence="1">Dsil-2018</strain>
    </source>
</reference>
<evidence type="ECO:0000313" key="1">
    <source>
        <dbReference type="EMBL" id="KAH7937707.1"/>
    </source>
</evidence>
<accession>A0ACB8C9X7</accession>
<protein>
    <submittedName>
        <fullName evidence="1">Uncharacterized protein</fullName>
    </submittedName>
</protein>
<dbReference type="EMBL" id="CM023477">
    <property type="protein sequence ID" value="KAH7937707.1"/>
    <property type="molecule type" value="Genomic_DNA"/>
</dbReference>
<gene>
    <name evidence="1" type="ORF">HPB49_014839</name>
</gene>
<evidence type="ECO:0000313" key="2">
    <source>
        <dbReference type="Proteomes" id="UP000821865"/>
    </source>
</evidence>
<dbReference type="Proteomes" id="UP000821865">
    <property type="component" value="Chromosome 8"/>
</dbReference>
<proteinExistence type="predicted"/>
<sequence>MAHQCSPQPKKRSSNPPQTSRRSLTAPEQSPSYEGPNPATYLPMGYFVHYPTAPGDQPPVRAPTPADSAKGTASSQPGALQPFFKPPPTPAFLSPAPFYPGPALISAFPAVDHRYPPLEAIPQQKLNKALLELLSRAAMATEEDSKPKSQPPARPGGCCRAAFFVTTLVLALMAGGLFSFYIVSGKLSDRDLSFFNFTPFAVNREKENNMAAAPKEEPSPLPTGVSTASDNAPAAARPEDKVFYLEPKWTTSQEEAEATEKRQVKVPRCRTAFCRDMTDRFKSLLNWTLSPCGDFYEFVCSSWRTQEKRAFSQDSLYAEEVEERLRDSLLESSELESQLFKPAADKQDITENSTSPLGYAETLMDLCMNDNTNKSDNEKQAEQWTNLRSLLTTVGLEKWPYQNDSVSRADLWTTVVLLYRHLGLPTLVAVSVEKDPENETSLVVSIDEPDIAIGLFGTKDVFLPNWYSHVVRGTMKMFSPYKYLNQADKVLAFSEKLAGITSTRGERNYVEEAKMTTVHNLPSYAQFLGLLFDEITIVNEKTRLLVKNMRYLKALRTLIHMTQNSDLLNYLGFRAVLHISPLMFGEEFVELASVRMRQLTGHKKLGWPRWKTCLRMLEDAMPFVFQRAIFKATDKLLNIERVTALLNDLKSSALLAVSNFTWMDAADKIKARNILSDVNLEVFYPSWVREDNGEAFNFLLPAPPNDTAELLSAYSDFVRKNTERRLLTITGATVQPYPEWKGSIFTTYPTFDYETRSVYVPVALFNFSAPDTDAGLLFQTPRVATRVLTALVASLHRNSYPLPGPPTMPNTTETLTSATTCLQSQYRSVSNNLHDEKIRSVVTTTYDFLDNVAMEPAVTVFSKYVVESGVAVQQDMLNLPLNSKQLFHVLYAADMCEGGSSEQLRQEFAEDAMTHPRLRVVIPLRNTPSFAQAWSCTRYHRASAGAPLSLRPESMHHVHRHHLLWLKRAWHGAGGVLYVMPPLEPSAPPWTPSLVPSSPPPPLTPVSNTPGGRQQLQNDKAALCQQQQQQQQSNGSHASFAMDDEPEPSAPPLELMDKVDGYEQASFDAVDVPPPYTPSTPKEEDTPKRAPLPCTPQVTEQEARQALTKHVAKHCCYGKACARDMAITKIDHTSAFHYTLETFTEKRQTAWCFEPYTGGPVDGPSAGPAPGPWEVPVPSPTPFQCQTTSVEVPHTASVKTCHTCGGVGRKRCATCNGNGYEQCNYCQGDGQKRSLSGDNDRCFQCHGMGRMRCWKCNGDGVAPCRACSGTGQIKCYIKLTVVWSTKTDDHVVEHSFVPDDQIKFVSGQLVFEEQNSRIWPINHFPDMTVNMASVQLVQKHAAAFKSEKILMQRQRVRVIPVSTVYYEWRSHVGTFSVFGHEKKAYAPDYPQTCCCGCTIL</sequence>
<comment type="caution">
    <text evidence="1">The sequence shown here is derived from an EMBL/GenBank/DDBJ whole genome shotgun (WGS) entry which is preliminary data.</text>
</comment>
<keyword evidence="2" id="KW-1185">Reference proteome</keyword>
<organism evidence="1 2">
    <name type="scientific">Dermacentor silvarum</name>
    <name type="common">Tick</name>
    <dbReference type="NCBI Taxonomy" id="543639"/>
    <lineage>
        <taxon>Eukaryota</taxon>
        <taxon>Metazoa</taxon>
        <taxon>Ecdysozoa</taxon>
        <taxon>Arthropoda</taxon>
        <taxon>Chelicerata</taxon>
        <taxon>Arachnida</taxon>
        <taxon>Acari</taxon>
        <taxon>Parasitiformes</taxon>
        <taxon>Ixodida</taxon>
        <taxon>Ixodoidea</taxon>
        <taxon>Ixodidae</taxon>
        <taxon>Rhipicephalinae</taxon>
        <taxon>Dermacentor</taxon>
    </lineage>
</organism>
<name>A0ACB8C9X7_DERSI</name>